<protein>
    <submittedName>
        <fullName evidence="1">Uncharacterized protein</fullName>
    </submittedName>
</protein>
<dbReference type="AlphaFoldDB" id="A0A098Y1P5"/>
<dbReference type="EMBL" id="JPMX01000139">
    <property type="protein sequence ID" value="KGH43246.1"/>
    <property type="molecule type" value="Genomic_DNA"/>
</dbReference>
<dbReference type="RefSeq" id="WP_036341496.1">
    <property type="nucleotide sequence ID" value="NZ_JPMX01000139.1"/>
</dbReference>
<dbReference type="OrthoDB" id="4933758at2"/>
<evidence type="ECO:0000313" key="2">
    <source>
        <dbReference type="Proteomes" id="UP000029713"/>
    </source>
</evidence>
<dbReference type="Proteomes" id="UP000029713">
    <property type="component" value="Unassembled WGS sequence"/>
</dbReference>
<keyword evidence="2" id="KW-1185">Reference proteome</keyword>
<gene>
    <name evidence="1" type="ORF">IN07_24255</name>
</gene>
<sequence>MTGTTTLGAAVRSAGVAELVWRRNGQPPGALGVVPLWLGDRAAVALPWAQVEAARAAAAGDGAALVLSDPRLTGPGWEPLVATGRLTLVEDGDGSLFTEQLLDQELRKHPPSRALADSPMLRREHWWYLPRLVLLLDAVDVVPVGRRDGPADAVLAVDDDGLHVRTVRVADWDADPLSLTGAPPDARGPAVLVGQELSVPDVERWTVHVTSGHAADGRLTGVQPAEDRALEPVPGLRARVRRQRALERGCVQALRAAGHR</sequence>
<evidence type="ECO:0000313" key="1">
    <source>
        <dbReference type="EMBL" id="KGH43246.1"/>
    </source>
</evidence>
<comment type="caution">
    <text evidence="1">The sequence shown here is derived from an EMBL/GenBank/DDBJ whole genome shotgun (WGS) entry which is preliminary data.</text>
</comment>
<reference evidence="1 2" key="1">
    <citation type="submission" date="2014-07" db="EMBL/GenBank/DDBJ databases">
        <title>Biosystematic studies on Modestobacter strains isolated from extreme hyper-arid desert soil and from historic building.</title>
        <authorList>
            <person name="Bukarasam K."/>
            <person name="Bull A."/>
            <person name="Girard G."/>
            <person name="van Wezel G."/>
            <person name="Goodfellow M."/>
        </authorList>
    </citation>
    <scope>NUCLEOTIDE SEQUENCE [LARGE SCALE GENOMIC DNA]</scope>
    <source>
        <strain evidence="1 2">KNN45-2b</strain>
    </source>
</reference>
<name>A0A098Y1P5_9ACTN</name>
<organism evidence="1 2">
    <name type="scientific">Modestobacter caceresii</name>
    <dbReference type="NCBI Taxonomy" id="1522368"/>
    <lineage>
        <taxon>Bacteria</taxon>
        <taxon>Bacillati</taxon>
        <taxon>Actinomycetota</taxon>
        <taxon>Actinomycetes</taxon>
        <taxon>Geodermatophilales</taxon>
        <taxon>Geodermatophilaceae</taxon>
        <taxon>Modestobacter</taxon>
    </lineage>
</organism>
<proteinExistence type="predicted"/>
<accession>A0A098Y1P5</accession>